<feature type="region of interest" description="Disordered" evidence="1">
    <location>
        <begin position="1"/>
        <end position="22"/>
    </location>
</feature>
<organism evidence="2 3">
    <name type="scientific">Dryococelus australis</name>
    <dbReference type="NCBI Taxonomy" id="614101"/>
    <lineage>
        <taxon>Eukaryota</taxon>
        <taxon>Metazoa</taxon>
        <taxon>Ecdysozoa</taxon>
        <taxon>Arthropoda</taxon>
        <taxon>Hexapoda</taxon>
        <taxon>Insecta</taxon>
        <taxon>Pterygota</taxon>
        <taxon>Neoptera</taxon>
        <taxon>Polyneoptera</taxon>
        <taxon>Phasmatodea</taxon>
        <taxon>Verophasmatodea</taxon>
        <taxon>Anareolatae</taxon>
        <taxon>Phasmatidae</taxon>
        <taxon>Eurycanthinae</taxon>
        <taxon>Dryococelus</taxon>
    </lineage>
</organism>
<evidence type="ECO:0000313" key="2">
    <source>
        <dbReference type="EMBL" id="KAJ8890215.1"/>
    </source>
</evidence>
<protein>
    <submittedName>
        <fullName evidence="2">Uncharacterized protein</fullName>
    </submittedName>
</protein>
<sequence length="131" mass="14955">MKQASICFRSSSASTRSSNSPASCISHEYPLLKPCCDSETNPITTHPPPRQTEFDFRWGRSQVFHMWESSRTVLLVGWFSLGVPCFSPSFQSDDAPYLHRFNPRPVWRLVVWRTQLGARCRSKAASMTDVK</sequence>
<evidence type="ECO:0000313" key="3">
    <source>
        <dbReference type="Proteomes" id="UP001159363"/>
    </source>
</evidence>
<proteinExistence type="predicted"/>
<reference evidence="2 3" key="1">
    <citation type="submission" date="2023-02" db="EMBL/GenBank/DDBJ databases">
        <title>LHISI_Scaffold_Assembly.</title>
        <authorList>
            <person name="Stuart O.P."/>
            <person name="Cleave R."/>
            <person name="Magrath M.J.L."/>
            <person name="Mikheyev A.S."/>
        </authorList>
    </citation>
    <scope>NUCLEOTIDE SEQUENCE [LARGE SCALE GENOMIC DNA]</scope>
    <source>
        <strain evidence="2">Daus_M_001</strain>
        <tissue evidence="2">Leg muscle</tissue>
    </source>
</reference>
<dbReference type="EMBL" id="JARBHB010000003">
    <property type="protein sequence ID" value="KAJ8890215.1"/>
    <property type="molecule type" value="Genomic_DNA"/>
</dbReference>
<gene>
    <name evidence="2" type="ORF">PR048_009723</name>
</gene>
<keyword evidence="3" id="KW-1185">Reference proteome</keyword>
<comment type="caution">
    <text evidence="2">The sequence shown here is derived from an EMBL/GenBank/DDBJ whole genome shotgun (WGS) entry which is preliminary data.</text>
</comment>
<name>A0ABQ9I1R4_9NEOP</name>
<evidence type="ECO:0000256" key="1">
    <source>
        <dbReference type="SAM" id="MobiDB-lite"/>
    </source>
</evidence>
<accession>A0ABQ9I1R4</accession>
<dbReference type="Proteomes" id="UP001159363">
    <property type="component" value="Chromosome 3"/>
</dbReference>